<sequence length="177" mass="18613">MEQVAPVAVIGDALIDELRDGTSVTELVGGAALNVAVGLVRLGVPATLIAMVGDDEAGQHIRAYLHDYGVGLLASPAPRGSSRAVSTRTGGEPVYEFNAAARGRRVEFGDAERAAIAAAPITAVSCFPFDDAEQVRRWRMPWGSVRWRSIRIRGPGCCAIGPSSSAGSSRWPGARAW</sequence>
<proteinExistence type="predicted"/>
<dbReference type="Pfam" id="PF00294">
    <property type="entry name" value="PfkB"/>
    <property type="match status" value="1"/>
</dbReference>
<dbReference type="Gene3D" id="3.40.1190.20">
    <property type="match status" value="1"/>
</dbReference>
<dbReference type="InterPro" id="IPR029056">
    <property type="entry name" value="Ribokinase-like"/>
</dbReference>
<organism evidence="4 5">
    <name type="scientific">Microbacterium elymi</name>
    <dbReference type="NCBI Taxonomy" id="2909587"/>
    <lineage>
        <taxon>Bacteria</taxon>
        <taxon>Bacillati</taxon>
        <taxon>Actinomycetota</taxon>
        <taxon>Actinomycetes</taxon>
        <taxon>Micrococcales</taxon>
        <taxon>Microbacteriaceae</taxon>
        <taxon>Microbacterium</taxon>
    </lineage>
</organism>
<dbReference type="Proteomes" id="UP001054811">
    <property type="component" value="Chromosome"/>
</dbReference>
<dbReference type="PROSITE" id="PS00583">
    <property type="entry name" value="PFKB_KINASES_1"/>
    <property type="match status" value="1"/>
</dbReference>
<keyword evidence="2 4" id="KW-0418">Kinase</keyword>
<reference evidence="4" key="1">
    <citation type="submission" date="2022-01" db="EMBL/GenBank/DDBJ databases">
        <title>Microbacterium eymi and Microbacterium rhizovicinus sp. nov., isolated from the rhizospheric soil of Elymus tsukushiensis, a plant native to the Dokdo Islands, Republic of Korea.</title>
        <authorList>
            <person name="Hwang Y.J."/>
        </authorList>
    </citation>
    <scope>NUCLEOTIDE SEQUENCE</scope>
    <source>
        <strain evidence="4">KUDC0405</strain>
    </source>
</reference>
<accession>A0ABY5NI56</accession>
<protein>
    <submittedName>
        <fullName evidence="4">PfkB family carbohydrate kinase</fullName>
    </submittedName>
</protein>
<keyword evidence="5" id="KW-1185">Reference proteome</keyword>
<name>A0ABY5NI56_9MICO</name>
<dbReference type="GO" id="GO:0016301">
    <property type="term" value="F:kinase activity"/>
    <property type="evidence" value="ECO:0007669"/>
    <property type="project" value="UniProtKB-KW"/>
</dbReference>
<evidence type="ECO:0000313" key="4">
    <source>
        <dbReference type="EMBL" id="UUT34833.1"/>
    </source>
</evidence>
<evidence type="ECO:0000256" key="2">
    <source>
        <dbReference type="ARBA" id="ARBA00022777"/>
    </source>
</evidence>
<dbReference type="InterPro" id="IPR002173">
    <property type="entry name" value="Carboh/pur_kinase_PfkB_CS"/>
</dbReference>
<feature type="domain" description="Carbohydrate kinase PfkB" evidence="3">
    <location>
        <begin position="16"/>
        <end position="71"/>
    </location>
</feature>
<dbReference type="EMBL" id="CP091139">
    <property type="protein sequence ID" value="UUT34833.1"/>
    <property type="molecule type" value="Genomic_DNA"/>
</dbReference>
<evidence type="ECO:0000259" key="3">
    <source>
        <dbReference type="Pfam" id="PF00294"/>
    </source>
</evidence>
<dbReference type="RefSeq" id="WP_259611365.1">
    <property type="nucleotide sequence ID" value="NZ_CP091139.2"/>
</dbReference>
<evidence type="ECO:0000256" key="1">
    <source>
        <dbReference type="ARBA" id="ARBA00022679"/>
    </source>
</evidence>
<dbReference type="InterPro" id="IPR011611">
    <property type="entry name" value="PfkB_dom"/>
</dbReference>
<gene>
    <name evidence="4" type="ORF">L2X98_30865</name>
</gene>
<evidence type="ECO:0000313" key="5">
    <source>
        <dbReference type="Proteomes" id="UP001054811"/>
    </source>
</evidence>
<dbReference type="SUPFAM" id="SSF53613">
    <property type="entry name" value="Ribokinase-like"/>
    <property type="match status" value="1"/>
</dbReference>
<keyword evidence="1" id="KW-0808">Transferase</keyword>